<evidence type="ECO:0000256" key="5">
    <source>
        <dbReference type="ARBA" id="ARBA00023163"/>
    </source>
</evidence>
<keyword evidence="4" id="KW-0805">Transcription regulation</keyword>
<keyword evidence="9" id="KW-1133">Transmembrane helix</keyword>
<dbReference type="AlphaFoldDB" id="A0A8K0TR83"/>
<dbReference type="PROSITE" id="PS50048">
    <property type="entry name" value="ZN2_CY6_FUNGAL_2"/>
    <property type="match status" value="1"/>
</dbReference>
<dbReference type="PANTHER" id="PTHR47660">
    <property type="entry name" value="TRANSCRIPTION FACTOR WITH C2H2 AND ZN(2)-CYS(6) DNA BINDING DOMAIN (EUROFUNG)-RELATED-RELATED"/>
    <property type="match status" value="1"/>
</dbReference>
<proteinExistence type="predicted"/>
<dbReference type="InterPro" id="IPR007219">
    <property type="entry name" value="XnlR_reg_dom"/>
</dbReference>
<gene>
    <name evidence="12" type="ORF">B0T11DRAFT_346746</name>
</gene>
<evidence type="ECO:0000259" key="10">
    <source>
        <dbReference type="PROSITE" id="PS50048"/>
    </source>
</evidence>
<dbReference type="SUPFAM" id="SSF57667">
    <property type="entry name" value="beta-beta-alpha zinc fingers"/>
    <property type="match status" value="1"/>
</dbReference>
<dbReference type="GO" id="GO:0000981">
    <property type="term" value="F:DNA-binding transcription factor activity, RNA polymerase II-specific"/>
    <property type="evidence" value="ECO:0007669"/>
    <property type="project" value="InterPro"/>
</dbReference>
<evidence type="ECO:0000256" key="8">
    <source>
        <dbReference type="SAM" id="MobiDB-lite"/>
    </source>
</evidence>
<evidence type="ECO:0000256" key="1">
    <source>
        <dbReference type="ARBA" id="ARBA00022723"/>
    </source>
</evidence>
<dbReference type="PROSITE" id="PS00028">
    <property type="entry name" value="ZINC_FINGER_C2H2_1"/>
    <property type="match status" value="2"/>
</dbReference>
<evidence type="ECO:0000313" key="13">
    <source>
        <dbReference type="Proteomes" id="UP000813385"/>
    </source>
</evidence>
<keyword evidence="5" id="KW-0804">Transcription</keyword>
<dbReference type="PROSITE" id="PS00463">
    <property type="entry name" value="ZN2_CY6_FUNGAL_1"/>
    <property type="match status" value="1"/>
</dbReference>
<keyword evidence="2 7" id="KW-0863">Zinc-finger</keyword>
<dbReference type="OrthoDB" id="40579at2759"/>
<organism evidence="12 13">
    <name type="scientific">Plectosphaerella cucumerina</name>
    <dbReference type="NCBI Taxonomy" id="40658"/>
    <lineage>
        <taxon>Eukaryota</taxon>
        <taxon>Fungi</taxon>
        <taxon>Dikarya</taxon>
        <taxon>Ascomycota</taxon>
        <taxon>Pezizomycotina</taxon>
        <taxon>Sordariomycetes</taxon>
        <taxon>Hypocreomycetidae</taxon>
        <taxon>Glomerellales</taxon>
        <taxon>Plectosphaerellaceae</taxon>
        <taxon>Plectosphaerella</taxon>
    </lineage>
</organism>
<dbReference type="Pfam" id="PF00096">
    <property type="entry name" value="zf-C2H2"/>
    <property type="match status" value="2"/>
</dbReference>
<evidence type="ECO:0000259" key="11">
    <source>
        <dbReference type="PROSITE" id="PS50157"/>
    </source>
</evidence>
<dbReference type="InterPro" id="IPR036236">
    <property type="entry name" value="Znf_C2H2_sf"/>
</dbReference>
<dbReference type="Pfam" id="PF04082">
    <property type="entry name" value="Fungal_trans"/>
    <property type="match status" value="1"/>
</dbReference>
<dbReference type="EMBL" id="JAGPXD010000001">
    <property type="protein sequence ID" value="KAH7376645.1"/>
    <property type="molecule type" value="Genomic_DNA"/>
</dbReference>
<dbReference type="InterPro" id="IPR013087">
    <property type="entry name" value="Znf_C2H2_type"/>
</dbReference>
<comment type="caution">
    <text evidence="12">The sequence shown here is derived from an EMBL/GenBank/DDBJ whole genome shotgun (WGS) entry which is preliminary data.</text>
</comment>
<dbReference type="GO" id="GO:0006351">
    <property type="term" value="P:DNA-templated transcription"/>
    <property type="evidence" value="ECO:0007669"/>
    <property type="project" value="InterPro"/>
</dbReference>
<protein>
    <submittedName>
        <fullName evidence="12">C6 zinc finger domain-containing protein</fullName>
    </submittedName>
</protein>
<keyword evidence="1" id="KW-0479">Metal-binding</keyword>
<dbReference type="CDD" id="cd12148">
    <property type="entry name" value="fungal_TF_MHR"/>
    <property type="match status" value="1"/>
</dbReference>
<accession>A0A8K0TR83</accession>
<evidence type="ECO:0000256" key="9">
    <source>
        <dbReference type="SAM" id="Phobius"/>
    </source>
</evidence>
<feature type="compositionally biased region" description="Basic and acidic residues" evidence="8">
    <location>
        <begin position="146"/>
        <end position="161"/>
    </location>
</feature>
<keyword evidence="9" id="KW-0472">Membrane</keyword>
<keyword evidence="3" id="KW-0862">Zinc</keyword>
<dbReference type="GO" id="GO:0008270">
    <property type="term" value="F:zinc ion binding"/>
    <property type="evidence" value="ECO:0007669"/>
    <property type="project" value="UniProtKB-KW"/>
</dbReference>
<dbReference type="FunFam" id="3.30.160.60:FF:000446">
    <property type="entry name" value="Zinc finger protein"/>
    <property type="match status" value="1"/>
</dbReference>
<keyword evidence="9" id="KW-0812">Transmembrane</keyword>
<evidence type="ECO:0000256" key="7">
    <source>
        <dbReference type="PROSITE-ProRule" id="PRU00042"/>
    </source>
</evidence>
<feature type="domain" description="C2H2-type" evidence="11">
    <location>
        <begin position="12"/>
        <end position="39"/>
    </location>
</feature>
<dbReference type="CDD" id="cd00067">
    <property type="entry name" value="GAL4"/>
    <property type="match status" value="1"/>
</dbReference>
<dbReference type="InterPro" id="IPR001138">
    <property type="entry name" value="Zn2Cys6_DnaBD"/>
</dbReference>
<evidence type="ECO:0000256" key="6">
    <source>
        <dbReference type="ARBA" id="ARBA00023242"/>
    </source>
</evidence>
<evidence type="ECO:0000313" key="12">
    <source>
        <dbReference type="EMBL" id="KAH7376645.1"/>
    </source>
</evidence>
<dbReference type="Gene3D" id="4.10.240.10">
    <property type="entry name" value="Zn(2)-C6 fungal-type DNA-binding domain"/>
    <property type="match status" value="1"/>
</dbReference>
<name>A0A8K0TR83_9PEZI</name>
<feature type="region of interest" description="Disordered" evidence="8">
    <location>
        <begin position="119"/>
        <end position="161"/>
    </location>
</feature>
<dbReference type="SMART" id="SM00355">
    <property type="entry name" value="ZnF_C2H2"/>
    <property type="match status" value="2"/>
</dbReference>
<dbReference type="GO" id="GO:0003677">
    <property type="term" value="F:DNA binding"/>
    <property type="evidence" value="ECO:0007669"/>
    <property type="project" value="InterPro"/>
</dbReference>
<reference evidence="12" key="1">
    <citation type="journal article" date="2021" name="Nat. Commun.">
        <title>Genetic determinants of endophytism in the Arabidopsis root mycobiome.</title>
        <authorList>
            <person name="Mesny F."/>
            <person name="Miyauchi S."/>
            <person name="Thiergart T."/>
            <person name="Pickel B."/>
            <person name="Atanasova L."/>
            <person name="Karlsson M."/>
            <person name="Huettel B."/>
            <person name="Barry K.W."/>
            <person name="Haridas S."/>
            <person name="Chen C."/>
            <person name="Bauer D."/>
            <person name="Andreopoulos W."/>
            <person name="Pangilinan J."/>
            <person name="LaButti K."/>
            <person name="Riley R."/>
            <person name="Lipzen A."/>
            <person name="Clum A."/>
            <person name="Drula E."/>
            <person name="Henrissat B."/>
            <person name="Kohler A."/>
            <person name="Grigoriev I.V."/>
            <person name="Martin F.M."/>
            <person name="Hacquard S."/>
        </authorList>
    </citation>
    <scope>NUCLEOTIDE SEQUENCE</scope>
    <source>
        <strain evidence="12">MPI-CAGE-AT-0016</strain>
    </source>
</reference>
<evidence type="ECO:0000256" key="2">
    <source>
        <dbReference type="ARBA" id="ARBA00022771"/>
    </source>
</evidence>
<dbReference type="PANTHER" id="PTHR47660:SF2">
    <property type="entry name" value="TRANSCRIPTION FACTOR WITH C2H2 AND ZN(2)-CYS(6) DNA BINDING DOMAIN (EUROFUNG)"/>
    <property type="match status" value="1"/>
</dbReference>
<dbReference type="PROSITE" id="PS50157">
    <property type="entry name" value="ZINC_FINGER_C2H2_2"/>
    <property type="match status" value="2"/>
</dbReference>
<dbReference type="Gene3D" id="3.30.160.60">
    <property type="entry name" value="Classic Zinc Finger"/>
    <property type="match status" value="2"/>
</dbReference>
<dbReference type="InterPro" id="IPR036864">
    <property type="entry name" value="Zn2-C6_fun-type_DNA-bd_sf"/>
</dbReference>
<dbReference type="SUPFAM" id="SSF57701">
    <property type="entry name" value="Zn2/Cys6 DNA-binding domain"/>
    <property type="match status" value="1"/>
</dbReference>
<dbReference type="Pfam" id="PF00172">
    <property type="entry name" value="Zn_clus"/>
    <property type="match status" value="1"/>
</dbReference>
<feature type="domain" description="C2H2-type" evidence="11">
    <location>
        <begin position="40"/>
        <end position="62"/>
    </location>
</feature>
<feature type="transmembrane region" description="Helical" evidence="9">
    <location>
        <begin position="711"/>
        <end position="730"/>
    </location>
</feature>
<evidence type="ECO:0000256" key="3">
    <source>
        <dbReference type="ARBA" id="ARBA00022833"/>
    </source>
</evidence>
<sequence>MDSPDQDGTGMFQCSSCQRSFTRMDHLARHVRSHLKERPYECEHCEKSFGRVDLLKRHAICHQEGSRKRQKPLVPPVPRVSRACRRCAASKLKCDENQPCGRCRKKDVPCQRARVPGASPIIVTEEEGSLAEGKPPTPDTTADDMQSSREDSSQGPEEHEYHQMSGFLKGAMDTEHSAVPTHEHWSQSAVGDGLKFLLDFTVDDLPEFDTSDFGPFELLPYSERPEIPMKEPSMQVDDATSTTSAPVATPKDHVALGAEAYRQSSLGHWEPGPSDHSAAELEHLAFVSASQGLDLDREVASFGHESLVQPMQRTTRDRLLAMILSTCRPEHTHLVSRAFPSAELLNDLLHRFASDHRDQADSSVHLPTLKTAEAWPVFLASIIAMGALKTRDKALHRFGFALQEAVRTTLPGKFEEANSTTRVIWAAQTMIFEIEIGLWSGMKRKMEIAESHCQVVYTMLRRSGRFQGQKAVPEEPQEEDVGECLKKKWLAWVESEGWKRLAFHAFLVDAQVSMAFLTPPLISFAELSIGFPAHQDLWWAKTAIDWKRAWFKHPPTQQLGLVDYLRVPQEIPSSYDARLPSLIILGGLWGRVSQHLQMRAVSNPGQQLSAAMALTQQELLQSLGDFRSNILEAEDTPCSRSTLVLELMHMRIHASLEDIEMFAGRGSQEQAREAMPRLQKWVEGRDSRQAIWHAGQVLRAAATFDRGQICGFYAIAVFHASLVMWAYIVVAETKGGAKQSTSKDPVCLDGPACPAVQRFITLGKGCPSIGGRTSRPVPLSEPEAAMGIVMDILGGGESSERRLGESCQPLVQNLNQLLRDIGRAAAALKGEVGSAEE</sequence>
<dbReference type="Proteomes" id="UP000813385">
    <property type="component" value="Unassembled WGS sequence"/>
</dbReference>
<feature type="domain" description="Zn(2)-C6 fungal-type" evidence="10">
    <location>
        <begin position="83"/>
        <end position="112"/>
    </location>
</feature>
<dbReference type="SMART" id="SM00066">
    <property type="entry name" value="GAL4"/>
    <property type="match status" value="1"/>
</dbReference>
<keyword evidence="13" id="KW-1185">Reference proteome</keyword>
<evidence type="ECO:0000256" key="4">
    <source>
        <dbReference type="ARBA" id="ARBA00023015"/>
    </source>
</evidence>
<keyword evidence="6" id="KW-0539">Nucleus</keyword>